<dbReference type="EMBL" id="QTJU01000002">
    <property type="protein sequence ID" value="RFM29053.1"/>
    <property type="molecule type" value="Genomic_DNA"/>
</dbReference>
<sequence>MQTEAVLEMQAAFEWYEEQKKGLGYEFIEEIESCYKKLCEHPFYYTAINNCFRRIKVNRFPYIVVYEIEGSDVIINSFFHTKRQPKH</sequence>
<reference evidence="2 3" key="1">
    <citation type="submission" date="2018-08" db="EMBL/GenBank/DDBJ databases">
        <title>Chitinophagaceae sp. K23C18032701, a novel bacterium isolated from forest soil.</title>
        <authorList>
            <person name="Wang C."/>
        </authorList>
    </citation>
    <scope>NUCLEOTIDE SEQUENCE [LARGE SCALE GENOMIC DNA]</scope>
    <source>
        <strain evidence="2 3">K23C18032701</strain>
    </source>
</reference>
<dbReference type="Pfam" id="PF05016">
    <property type="entry name" value="ParE_toxin"/>
    <property type="match status" value="1"/>
</dbReference>
<dbReference type="Gene3D" id="3.30.2310.20">
    <property type="entry name" value="RelE-like"/>
    <property type="match status" value="1"/>
</dbReference>
<organism evidence="2 3">
    <name type="scientific">Deminuibacter soli</name>
    <dbReference type="NCBI Taxonomy" id="2291815"/>
    <lineage>
        <taxon>Bacteria</taxon>
        <taxon>Pseudomonadati</taxon>
        <taxon>Bacteroidota</taxon>
        <taxon>Chitinophagia</taxon>
        <taxon>Chitinophagales</taxon>
        <taxon>Chitinophagaceae</taxon>
        <taxon>Deminuibacter</taxon>
    </lineage>
</organism>
<keyword evidence="3" id="KW-1185">Reference proteome</keyword>
<name>A0A3E1NMA1_9BACT</name>
<dbReference type="Proteomes" id="UP000261284">
    <property type="component" value="Unassembled WGS sequence"/>
</dbReference>
<accession>A0A3E1NMA1</accession>
<dbReference type="InterPro" id="IPR007712">
    <property type="entry name" value="RelE/ParE_toxin"/>
</dbReference>
<evidence type="ECO:0000256" key="1">
    <source>
        <dbReference type="ARBA" id="ARBA00022649"/>
    </source>
</evidence>
<comment type="caution">
    <text evidence="2">The sequence shown here is derived from an EMBL/GenBank/DDBJ whole genome shotgun (WGS) entry which is preliminary data.</text>
</comment>
<dbReference type="AlphaFoldDB" id="A0A3E1NMA1"/>
<dbReference type="InterPro" id="IPR035093">
    <property type="entry name" value="RelE/ParE_toxin_dom_sf"/>
</dbReference>
<evidence type="ECO:0000313" key="2">
    <source>
        <dbReference type="EMBL" id="RFM29053.1"/>
    </source>
</evidence>
<proteinExistence type="predicted"/>
<gene>
    <name evidence="2" type="ORF">DXN05_09845</name>
</gene>
<protein>
    <submittedName>
        <fullName evidence="2">Type II toxin-antitoxin system RelE/ParE family toxin</fullName>
    </submittedName>
</protein>
<keyword evidence="1" id="KW-1277">Toxin-antitoxin system</keyword>
<evidence type="ECO:0000313" key="3">
    <source>
        <dbReference type="Proteomes" id="UP000261284"/>
    </source>
</evidence>